<evidence type="ECO:0000256" key="4">
    <source>
        <dbReference type="SAM" id="MobiDB-lite"/>
    </source>
</evidence>
<dbReference type="PANTHER" id="PTHR19959">
    <property type="entry name" value="KINESIN LIGHT CHAIN"/>
    <property type="match status" value="1"/>
</dbReference>
<keyword evidence="2 3" id="KW-0802">TPR repeat</keyword>
<name>A0A210QE34_MIZYE</name>
<feature type="repeat" description="TPR" evidence="3">
    <location>
        <begin position="538"/>
        <end position="571"/>
    </location>
</feature>
<dbReference type="Pfam" id="PF13374">
    <property type="entry name" value="TPR_10"/>
    <property type="match status" value="1"/>
</dbReference>
<protein>
    <submittedName>
        <fullName evidence="5">Tetratricopeptide repeat protein 28</fullName>
    </submittedName>
</protein>
<feature type="compositionally biased region" description="Low complexity" evidence="4">
    <location>
        <begin position="485"/>
        <end position="499"/>
    </location>
</feature>
<dbReference type="SUPFAM" id="SSF48452">
    <property type="entry name" value="TPR-like"/>
    <property type="match status" value="3"/>
</dbReference>
<dbReference type="InterPro" id="IPR011990">
    <property type="entry name" value="TPR-like_helical_dom_sf"/>
</dbReference>
<keyword evidence="1" id="KW-0677">Repeat</keyword>
<dbReference type="PROSITE" id="PS50005">
    <property type="entry name" value="TPR"/>
    <property type="match status" value="3"/>
</dbReference>
<evidence type="ECO:0000256" key="1">
    <source>
        <dbReference type="ARBA" id="ARBA00022737"/>
    </source>
</evidence>
<reference evidence="5 6" key="1">
    <citation type="journal article" date="2017" name="Nat. Ecol. Evol.">
        <title>Scallop genome provides insights into evolution of bilaterian karyotype and development.</title>
        <authorList>
            <person name="Wang S."/>
            <person name="Zhang J."/>
            <person name="Jiao W."/>
            <person name="Li J."/>
            <person name="Xun X."/>
            <person name="Sun Y."/>
            <person name="Guo X."/>
            <person name="Huan P."/>
            <person name="Dong B."/>
            <person name="Zhang L."/>
            <person name="Hu X."/>
            <person name="Sun X."/>
            <person name="Wang J."/>
            <person name="Zhao C."/>
            <person name="Wang Y."/>
            <person name="Wang D."/>
            <person name="Huang X."/>
            <person name="Wang R."/>
            <person name="Lv J."/>
            <person name="Li Y."/>
            <person name="Zhang Z."/>
            <person name="Liu B."/>
            <person name="Lu W."/>
            <person name="Hui Y."/>
            <person name="Liang J."/>
            <person name="Zhou Z."/>
            <person name="Hou R."/>
            <person name="Li X."/>
            <person name="Liu Y."/>
            <person name="Li H."/>
            <person name="Ning X."/>
            <person name="Lin Y."/>
            <person name="Zhao L."/>
            <person name="Xing Q."/>
            <person name="Dou J."/>
            <person name="Li Y."/>
            <person name="Mao J."/>
            <person name="Guo H."/>
            <person name="Dou H."/>
            <person name="Li T."/>
            <person name="Mu C."/>
            <person name="Jiang W."/>
            <person name="Fu Q."/>
            <person name="Fu X."/>
            <person name="Miao Y."/>
            <person name="Liu J."/>
            <person name="Yu Q."/>
            <person name="Li R."/>
            <person name="Liao H."/>
            <person name="Li X."/>
            <person name="Kong Y."/>
            <person name="Jiang Z."/>
            <person name="Chourrout D."/>
            <person name="Li R."/>
            <person name="Bao Z."/>
        </authorList>
    </citation>
    <scope>NUCLEOTIDE SEQUENCE [LARGE SCALE GENOMIC DNA]</scope>
    <source>
        <strain evidence="5 6">PY_sf001</strain>
    </source>
</reference>
<evidence type="ECO:0000256" key="2">
    <source>
        <dbReference type="ARBA" id="ARBA00022803"/>
    </source>
</evidence>
<dbReference type="EMBL" id="NEDP02004063">
    <property type="protein sequence ID" value="OWF46938.1"/>
    <property type="molecule type" value="Genomic_DNA"/>
</dbReference>
<dbReference type="AlphaFoldDB" id="A0A210QE34"/>
<sequence>MDSGSSLSLSDSLNNALEMLNSSRLEDAEKHLLKLYQQMQEKPEDNTKILVQVLNGLADVCIRRGRMCRSNPMEWQWLCMHAISLLQYNCEVCDSELEENLDNQDTEWYTEQKLAAEIKCRPLEDSFNRALYNCLKHEGRKFMDPFRSFSFPNTPSTPSLGMFPLSSGNCFNLYPSMHDRLTGKTDNQASVDDINVGLDWLTKFLEYCHDRIQSKNLGDIFNRLFKRKASSSLKENNDDTASIMSESSCSSLDWDHGDLQGIAEIDPNSKDSPVPVVDNAFGFELASSDVEEDGWDFFLNDRKHCKFQSVVQVSGNGKGRKESIQNQNLLDVRASDNKYKDKEIISPLHEHSIKLTLAKSYTRLADKLMSEEEYRKVEVLLEQVIGILDEIMDGTAGMLRFSAKVMKNLGTVKSKQGKSSAGLALLNQALETYRDLQDEESNFEIATALLELGNGYVVGKNNDDGVFDDAISAIREFFEKDFSDSESTNSSPNKSEPSSPQKTAEEEKNIEEAAHCYKEALSLLHGRHSEEKDRIVVAKATMRLGDCYFMQKDYGRALECFEKSLILFRDTTTHGREFVLENAHVMCMLGVSSFMLHIYPRAATVFELALHLVRYASGLNSSYMHGLIISFMGITFYKMKNYHRCVSMCYQAFELFCNMHGSKLPHLPKQKFWMVCQVLYVMGNSYNIICLHQKAIKYLTVARTVMMASKSRDRRQFMRVLQILGDCHFAQYDYKTALTFYNEALEYGECESQISFDEVFDPNTMSDDMTMHNELISKSAEAHISMQQYQNAVHYLEQAHDMQEVMGEDIKGDLISTLYQLGHIHSMAGDVDKAIESFAESLEVYREIHKGELGPDMSVTLGNLATMCYVKACVCEDNEGELEMILAAEQHFQDALKLDQNPSVSVKYGNFLYSQGNYDDAVMYLEDALKIEDIDIASDLVYGGLDKVTLPDCLQDEVDTQEEVVLPPSALARYILILSHKYLNQMDLAEKHLFHLLYEALETDIPILYSVLGYSMMEMGLFEEAIWSFGLAISLENEYSLAIDNYCTCLLIWTMRTLQRAIENICLYHGLTCYVYLYW</sequence>
<feature type="repeat" description="TPR" evidence="3">
    <location>
        <begin position="815"/>
        <end position="848"/>
    </location>
</feature>
<evidence type="ECO:0000256" key="3">
    <source>
        <dbReference type="PROSITE-ProRule" id="PRU00339"/>
    </source>
</evidence>
<dbReference type="InterPro" id="IPR019734">
    <property type="entry name" value="TPR_rpt"/>
</dbReference>
<organism evidence="5 6">
    <name type="scientific">Mizuhopecten yessoensis</name>
    <name type="common">Japanese scallop</name>
    <name type="synonym">Patinopecten yessoensis</name>
    <dbReference type="NCBI Taxonomy" id="6573"/>
    <lineage>
        <taxon>Eukaryota</taxon>
        <taxon>Metazoa</taxon>
        <taxon>Spiralia</taxon>
        <taxon>Lophotrochozoa</taxon>
        <taxon>Mollusca</taxon>
        <taxon>Bivalvia</taxon>
        <taxon>Autobranchia</taxon>
        <taxon>Pteriomorphia</taxon>
        <taxon>Pectinida</taxon>
        <taxon>Pectinoidea</taxon>
        <taxon>Pectinidae</taxon>
        <taxon>Mizuhopecten</taxon>
    </lineage>
</organism>
<dbReference type="SMART" id="SM00028">
    <property type="entry name" value="TPR"/>
    <property type="match status" value="10"/>
</dbReference>
<dbReference type="Pfam" id="PF13424">
    <property type="entry name" value="TPR_12"/>
    <property type="match status" value="1"/>
</dbReference>
<accession>A0A210QE34</accession>
<dbReference type="Proteomes" id="UP000242188">
    <property type="component" value="Unassembled WGS sequence"/>
</dbReference>
<dbReference type="Gene3D" id="1.25.40.10">
    <property type="entry name" value="Tetratricopeptide repeat domain"/>
    <property type="match status" value="4"/>
</dbReference>
<dbReference type="Pfam" id="PF07719">
    <property type="entry name" value="TPR_2"/>
    <property type="match status" value="1"/>
</dbReference>
<feature type="region of interest" description="Disordered" evidence="4">
    <location>
        <begin position="482"/>
        <end position="508"/>
    </location>
</feature>
<evidence type="ECO:0000313" key="6">
    <source>
        <dbReference type="Proteomes" id="UP000242188"/>
    </source>
</evidence>
<keyword evidence="6" id="KW-1185">Reference proteome</keyword>
<dbReference type="PANTHER" id="PTHR19959:SF119">
    <property type="entry name" value="FUNGAL LIPASE-LIKE DOMAIN-CONTAINING PROTEIN"/>
    <property type="match status" value="1"/>
</dbReference>
<dbReference type="OrthoDB" id="1658288at2759"/>
<dbReference type="InterPro" id="IPR013105">
    <property type="entry name" value="TPR_2"/>
</dbReference>
<feature type="repeat" description="TPR" evidence="3">
    <location>
        <begin position="902"/>
        <end position="935"/>
    </location>
</feature>
<proteinExistence type="predicted"/>
<evidence type="ECO:0000313" key="5">
    <source>
        <dbReference type="EMBL" id="OWF46938.1"/>
    </source>
</evidence>
<gene>
    <name evidence="5" type="ORF">KP79_PYT14928</name>
</gene>
<comment type="caution">
    <text evidence="5">The sequence shown here is derived from an EMBL/GenBank/DDBJ whole genome shotgun (WGS) entry which is preliminary data.</text>
</comment>